<reference evidence="1" key="1">
    <citation type="submission" date="2016-01" db="EMBL/GenBank/DDBJ databases">
        <title>Reference transcriptome for the parasite Schistocephalus solidus: insights into the molecular evolution of parasitism.</title>
        <authorList>
            <person name="Hebert F.O."/>
            <person name="Grambauer S."/>
            <person name="Barber I."/>
            <person name="Landry C.R."/>
            <person name="Aubin-Horth N."/>
        </authorList>
    </citation>
    <scope>NUCLEOTIDE SEQUENCE</scope>
</reference>
<dbReference type="EMBL" id="GEEE01019405">
    <property type="protein sequence ID" value="JAP43820.1"/>
    <property type="molecule type" value="Transcribed_RNA"/>
</dbReference>
<name>A0A0V0J1K5_SCHSO</name>
<accession>A0A0V0J1K5</accession>
<evidence type="ECO:0000313" key="1">
    <source>
        <dbReference type="EMBL" id="JAP59427.1"/>
    </source>
</evidence>
<dbReference type="EMBL" id="GEEE01003798">
    <property type="protein sequence ID" value="JAP59427.1"/>
    <property type="molecule type" value="Transcribed_RNA"/>
</dbReference>
<sequence>MAFCNGGGPRCVLHKQFCLTKTYNAIRREISRSSNISSFQTICKLTNAISVTIVFKKHGICYQKTTKGIFCANFLQSMFEFIWLSKINDKIYYLLYCHFLQCQAGVKECIRKSKSCRK</sequence>
<dbReference type="AlphaFoldDB" id="A0A0V0J1K5"/>
<protein>
    <submittedName>
        <fullName evidence="1">Uncharacterized protein</fullName>
    </submittedName>
</protein>
<organism evidence="1">
    <name type="scientific">Schistocephalus solidus</name>
    <name type="common">Tapeworm</name>
    <dbReference type="NCBI Taxonomy" id="70667"/>
    <lineage>
        <taxon>Eukaryota</taxon>
        <taxon>Metazoa</taxon>
        <taxon>Spiralia</taxon>
        <taxon>Lophotrochozoa</taxon>
        <taxon>Platyhelminthes</taxon>
        <taxon>Cestoda</taxon>
        <taxon>Eucestoda</taxon>
        <taxon>Diphyllobothriidea</taxon>
        <taxon>Diphyllobothriidae</taxon>
        <taxon>Schistocephalus</taxon>
    </lineage>
</organism>
<gene>
    <name evidence="1" type="ORF">TR125052</name>
</gene>
<proteinExistence type="predicted"/>